<gene>
    <name evidence="2" type="ORF">CDD81_7640</name>
</gene>
<evidence type="ECO:0008006" key="4">
    <source>
        <dbReference type="Google" id="ProtNLM"/>
    </source>
</evidence>
<feature type="region of interest" description="Disordered" evidence="1">
    <location>
        <begin position="124"/>
        <end position="393"/>
    </location>
</feature>
<dbReference type="STRING" id="1399860.A0A2C5Y2W8"/>
<evidence type="ECO:0000313" key="2">
    <source>
        <dbReference type="EMBL" id="PHH62016.1"/>
    </source>
</evidence>
<dbReference type="Proteomes" id="UP000226192">
    <property type="component" value="Unassembled WGS sequence"/>
</dbReference>
<feature type="compositionally biased region" description="Polar residues" evidence="1">
    <location>
        <begin position="276"/>
        <end position="286"/>
    </location>
</feature>
<feature type="compositionally biased region" description="Low complexity" evidence="1">
    <location>
        <begin position="330"/>
        <end position="339"/>
    </location>
</feature>
<reference evidence="2 3" key="1">
    <citation type="submission" date="2017-06" db="EMBL/GenBank/DDBJ databases">
        <title>Ant-infecting Ophiocordyceps genomes reveal a high diversity of potential behavioral manipulation genes and a possible major role for enterotoxins.</title>
        <authorList>
            <person name="De Bekker C."/>
            <person name="Evans H.C."/>
            <person name="Brachmann A."/>
            <person name="Hughes D.P."/>
        </authorList>
    </citation>
    <scope>NUCLEOTIDE SEQUENCE [LARGE SCALE GENOMIC DNA]</scope>
    <source>
        <strain evidence="2 3">Map64</strain>
    </source>
</reference>
<evidence type="ECO:0000256" key="1">
    <source>
        <dbReference type="SAM" id="MobiDB-lite"/>
    </source>
</evidence>
<keyword evidence="3" id="KW-1185">Reference proteome</keyword>
<proteinExistence type="predicted"/>
<dbReference type="OrthoDB" id="63113at2759"/>
<sequence length="393" mass="43347">MRLFLGRRLRCRRRTDGDAALGDPWDHEARVRIQELDTDHGDDSDAIGSESRFVSDSLRFTGIDLGDRVKGVVRRRHLLDSQDDEQPGSSTSSDDSDYDPSPQEAGEREEALLQSALHRIARAQAKGKADVRLSKQELGALERRRQRMQEEDNRGRGDHGKKKQSKKKRAPKEQRIAVPLSQLEPSSRKKRGAQTQAKAPQQDDLPRYGSVAEAHQDHEPRVYPPMGYFAPPSSSRSRHRWSASHERRASPLDYAYTAHPSASSRHVSDSAARLQPKQTLSRQAPQSRAALDPFGNQTGARASRRYTSGPAEVVYTRGHAGAADARDTSETSSATSVESLGNESEAERAPSVATRAEAASGPPAWDKAGKKKSSPSVPGKRRDEGSGGRRRKK</sequence>
<name>A0A2C5Y2W8_9HYPO</name>
<comment type="caution">
    <text evidence="2">The sequence shown here is derived from an EMBL/GenBank/DDBJ whole genome shotgun (WGS) entry which is preliminary data.</text>
</comment>
<feature type="region of interest" description="Disordered" evidence="1">
    <location>
        <begin position="76"/>
        <end position="109"/>
    </location>
</feature>
<dbReference type="AlphaFoldDB" id="A0A2C5Y2W8"/>
<accession>A0A2C5Y2W8</accession>
<evidence type="ECO:0000313" key="3">
    <source>
        <dbReference type="Proteomes" id="UP000226192"/>
    </source>
</evidence>
<feature type="compositionally biased region" description="Basic and acidic residues" evidence="1">
    <location>
        <begin position="127"/>
        <end position="158"/>
    </location>
</feature>
<protein>
    <recommendedName>
        <fullName evidence="4">Prenylated Rab acceptor 1</fullName>
    </recommendedName>
</protein>
<dbReference type="EMBL" id="NJET01000084">
    <property type="protein sequence ID" value="PHH62016.1"/>
    <property type="molecule type" value="Genomic_DNA"/>
</dbReference>
<organism evidence="2 3">
    <name type="scientific">Ophiocordyceps australis</name>
    <dbReference type="NCBI Taxonomy" id="1399860"/>
    <lineage>
        <taxon>Eukaryota</taxon>
        <taxon>Fungi</taxon>
        <taxon>Dikarya</taxon>
        <taxon>Ascomycota</taxon>
        <taxon>Pezizomycotina</taxon>
        <taxon>Sordariomycetes</taxon>
        <taxon>Hypocreomycetidae</taxon>
        <taxon>Hypocreales</taxon>
        <taxon>Ophiocordycipitaceae</taxon>
        <taxon>Ophiocordyceps</taxon>
    </lineage>
</organism>
<feature type="compositionally biased region" description="Basic residues" evidence="1">
    <location>
        <begin position="159"/>
        <end position="170"/>
    </location>
</feature>